<dbReference type="SUPFAM" id="SSF64356">
    <property type="entry name" value="SNARE-like"/>
    <property type="match status" value="1"/>
</dbReference>
<evidence type="ECO:0000256" key="6">
    <source>
        <dbReference type="ARBA" id="ARBA00023136"/>
    </source>
</evidence>
<comment type="similarity">
    <text evidence="1">Belongs to the adaptor complexes small subunit family.</text>
</comment>
<dbReference type="InterPro" id="IPR022775">
    <property type="entry name" value="AP_mu_sigma_su"/>
</dbReference>
<dbReference type="GO" id="GO:0016192">
    <property type="term" value="P:vesicle-mediated transport"/>
    <property type="evidence" value="ECO:0007669"/>
    <property type="project" value="InterPro"/>
</dbReference>
<comment type="subcellular location">
    <subcellularLocation>
        <location evidence="7">Endomembrane system</location>
        <topology evidence="7">Peripheral membrane protein</topology>
        <orientation evidence="7">Cytoplasmic side</orientation>
    </subcellularLocation>
</comment>
<dbReference type="PANTHER" id="PTHR31199:SF1">
    <property type="entry name" value="ARPIN"/>
    <property type="match status" value="1"/>
</dbReference>
<dbReference type="InterPro" id="IPR000804">
    <property type="entry name" value="Clathrin_sm-chain_CS"/>
</dbReference>
<dbReference type="GeneID" id="109381394"/>
<dbReference type="PANTHER" id="PTHR31199">
    <property type="entry name" value="ARPIN"/>
    <property type="match status" value="1"/>
</dbReference>
<dbReference type="GO" id="GO:0012505">
    <property type="term" value="C:endomembrane system"/>
    <property type="evidence" value="ECO:0007669"/>
    <property type="project" value="UniProtKB-SubCell"/>
</dbReference>
<evidence type="ECO:0000256" key="4">
    <source>
        <dbReference type="ARBA" id="ARBA00022448"/>
    </source>
</evidence>
<accession>A0A8B7R760</accession>
<dbReference type="GO" id="GO:0006886">
    <property type="term" value="P:intracellular protein transport"/>
    <property type="evidence" value="ECO:0007669"/>
    <property type="project" value="InterPro"/>
</dbReference>
<dbReference type="InterPro" id="IPR018889">
    <property type="entry name" value="Arpin"/>
</dbReference>
<dbReference type="PROSITE" id="PS00989">
    <property type="entry name" value="CLAT_ADAPTOR_S"/>
    <property type="match status" value="1"/>
</dbReference>
<organism evidence="10 11">
    <name type="scientific">Hipposideros armiger</name>
    <name type="common">Great Himalayan leaf-nosed bat</name>
    <dbReference type="NCBI Taxonomy" id="186990"/>
    <lineage>
        <taxon>Eukaryota</taxon>
        <taxon>Metazoa</taxon>
        <taxon>Chordata</taxon>
        <taxon>Craniata</taxon>
        <taxon>Vertebrata</taxon>
        <taxon>Euteleostomi</taxon>
        <taxon>Mammalia</taxon>
        <taxon>Eutheria</taxon>
        <taxon>Laurasiatheria</taxon>
        <taxon>Chiroptera</taxon>
        <taxon>Yinpterochiroptera</taxon>
        <taxon>Rhinolophoidea</taxon>
        <taxon>Hipposideridae</taxon>
        <taxon>Hipposideros</taxon>
    </lineage>
</organism>
<comment type="similarity">
    <text evidence="2">Belongs to the Arpin family.</text>
</comment>
<sequence>MSRIYQDSALRNKAVRSARLPGAWEPAAHQGGNGVLLEGELVDVSRHSILDAHGRKERYYVLYIRPSRIHRRKFDPKGNEIEPNFSGNRKVNTGFLMSSYRVDAKGDTDRLTPEALKELVNKPELLALTESLTPEQTVAFWMSESEMEAMELELGAGVRLKTRGDGPFLDSLAKLEAGTVTKCNFAGDGKTGASWTENIMAQKSSEGASAETREQGDGAEDEEWRQVVGESLGQFLDLVLVLNWGTSLICMQSGSEENLIGGSDYKLIYRHYATLYFVFCVDSSESELGILDLIQVFVETLDKCFENVCELDLIFHMDKVHYILQEVVMGGMVLETNMNEIVAQVEAQNRLEKSEGGLSAAPARAVSAVKNINLPEIPRNINIGDLNIKVPNLSQFV</sequence>
<keyword evidence="4" id="KW-0813">Transport</keyword>
<keyword evidence="6" id="KW-0472">Membrane</keyword>
<dbReference type="RefSeq" id="XP_019495540.1">
    <property type="nucleotide sequence ID" value="XM_019639995.1"/>
</dbReference>
<protein>
    <recommendedName>
        <fullName evidence="3">Arpin</fullName>
    </recommendedName>
</protein>
<evidence type="ECO:0000256" key="8">
    <source>
        <dbReference type="SAM" id="MobiDB-lite"/>
    </source>
</evidence>
<gene>
    <name evidence="11" type="primary">LOC109381394</name>
</gene>
<keyword evidence="10" id="KW-1185">Reference proteome</keyword>
<dbReference type="OrthoDB" id="9778100at2759"/>
<dbReference type="Proteomes" id="UP000694851">
    <property type="component" value="Unplaced"/>
</dbReference>
<dbReference type="AlphaFoldDB" id="A0A8B7R760"/>
<dbReference type="InterPro" id="IPR011012">
    <property type="entry name" value="Longin-like_dom_sf"/>
</dbReference>
<evidence type="ECO:0000259" key="9">
    <source>
        <dbReference type="Pfam" id="PF01217"/>
    </source>
</evidence>
<dbReference type="GO" id="GO:0051126">
    <property type="term" value="P:negative regulation of actin nucleation"/>
    <property type="evidence" value="ECO:0007669"/>
    <property type="project" value="InterPro"/>
</dbReference>
<dbReference type="KEGG" id="hai:109381394"/>
<keyword evidence="5" id="KW-0653">Protein transport</keyword>
<evidence type="ECO:0000256" key="5">
    <source>
        <dbReference type="ARBA" id="ARBA00022927"/>
    </source>
</evidence>
<feature type="domain" description="AP complex mu/sigma subunit" evidence="9">
    <location>
        <begin position="256"/>
        <end position="351"/>
    </location>
</feature>
<evidence type="ECO:0000256" key="7">
    <source>
        <dbReference type="ARBA" id="ARBA00029433"/>
    </source>
</evidence>
<evidence type="ECO:0000256" key="2">
    <source>
        <dbReference type="ARBA" id="ARBA00008453"/>
    </source>
</evidence>
<dbReference type="Gene3D" id="3.30.450.60">
    <property type="match status" value="1"/>
</dbReference>
<feature type="region of interest" description="Disordered" evidence="8">
    <location>
        <begin position="203"/>
        <end position="222"/>
    </location>
</feature>
<dbReference type="GO" id="GO:0030117">
    <property type="term" value="C:membrane coat"/>
    <property type="evidence" value="ECO:0007669"/>
    <property type="project" value="InterPro"/>
</dbReference>
<evidence type="ECO:0000256" key="3">
    <source>
        <dbReference type="ARBA" id="ARBA00019314"/>
    </source>
</evidence>
<dbReference type="Pfam" id="PF01217">
    <property type="entry name" value="Clat_adaptor_s"/>
    <property type="match status" value="1"/>
</dbReference>
<evidence type="ECO:0000313" key="11">
    <source>
        <dbReference type="RefSeq" id="XP_019495540.1"/>
    </source>
</evidence>
<reference evidence="11" key="1">
    <citation type="submission" date="2025-08" db="UniProtKB">
        <authorList>
            <consortium name="RefSeq"/>
        </authorList>
    </citation>
    <scope>IDENTIFICATION</scope>
    <source>
        <tissue evidence="11">Muscle</tissue>
    </source>
</reference>
<name>A0A8B7R760_HIPAR</name>
<dbReference type="Pfam" id="PF10574">
    <property type="entry name" value="UPF0552"/>
    <property type="match status" value="1"/>
</dbReference>
<evidence type="ECO:0000256" key="1">
    <source>
        <dbReference type="ARBA" id="ARBA00006972"/>
    </source>
</evidence>
<evidence type="ECO:0000313" key="10">
    <source>
        <dbReference type="Proteomes" id="UP000694851"/>
    </source>
</evidence>
<proteinExistence type="inferred from homology"/>